<dbReference type="Gene3D" id="2.60.34.10">
    <property type="entry name" value="Substrate Binding Domain Of DNAk, Chain A, domain 1"/>
    <property type="match status" value="1"/>
</dbReference>
<feature type="region of interest" description="Disordered" evidence="9">
    <location>
        <begin position="862"/>
        <end position="940"/>
    </location>
</feature>
<keyword evidence="7" id="KW-0143">Chaperone</keyword>
<name>A0A146LN42_LYGHE</name>
<evidence type="ECO:0000313" key="11">
    <source>
        <dbReference type="EMBL" id="JAQ08605.1"/>
    </source>
</evidence>
<dbReference type="Gene3D" id="1.20.1270.10">
    <property type="match status" value="1"/>
</dbReference>
<evidence type="ECO:0000256" key="8">
    <source>
        <dbReference type="ARBA" id="ARBA00040503"/>
    </source>
</evidence>
<accession>A0A146LN42</accession>
<evidence type="ECO:0000256" key="5">
    <source>
        <dbReference type="ARBA" id="ARBA00022824"/>
    </source>
</evidence>
<protein>
    <recommendedName>
        <fullName evidence="8">Hypoxia up-regulated protein 1</fullName>
    </recommendedName>
</protein>
<evidence type="ECO:0000256" key="6">
    <source>
        <dbReference type="ARBA" id="ARBA00022840"/>
    </source>
</evidence>
<feature type="compositionally biased region" description="Polar residues" evidence="9">
    <location>
        <begin position="879"/>
        <end position="890"/>
    </location>
</feature>
<dbReference type="Gene3D" id="3.30.30.30">
    <property type="match status" value="1"/>
</dbReference>
<dbReference type="EMBL" id="GDHC01010024">
    <property type="protein sequence ID" value="JAQ08605.1"/>
    <property type="molecule type" value="Transcribed_RNA"/>
</dbReference>
<reference evidence="11" key="1">
    <citation type="journal article" date="2016" name="Gigascience">
        <title>De novo construction of an expanded transcriptome assembly for the western tarnished plant bug, Lygus hesperus.</title>
        <authorList>
            <person name="Tassone E.E."/>
            <person name="Geib S.M."/>
            <person name="Hall B."/>
            <person name="Fabrick J.A."/>
            <person name="Brent C.S."/>
            <person name="Hull J.J."/>
        </authorList>
    </citation>
    <scope>NUCLEOTIDE SEQUENCE</scope>
</reference>
<evidence type="ECO:0000256" key="2">
    <source>
        <dbReference type="ARBA" id="ARBA00007381"/>
    </source>
</evidence>
<dbReference type="InterPro" id="IPR043129">
    <property type="entry name" value="ATPase_NBD"/>
</dbReference>
<gene>
    <name evidence="11" type="primary">hyou1</name>
    <name evidence="11" type="ORF">g.80498</name>
</gene>
<dbReference type="SUPFAM" id="SSF100934">
    <property type="entry name" value="Heat shock protein 70kD (HSP70), C-terminal subdomain"/>
    <property type="match status" value="1"/>
</dbReference>
<organism evidence="11">
    <name type="scientific">Lygus hesperus</name>
    <name type="common">Western plant bug</name>
    <dbReference type="NCBI Taxonomy" id="30085"/>
    <lineage>
        <taxon>Eukaryota</taxon>
        <taxon>Metazoa</taxon>
        <taxon>Ecdysozoa</taxon>
        <taxon>Arthropoda</taxon>
        <taxon>Hexapoda</taxon>
        <taxon>Insecta</taxon>
        <taxon>Pterygota</taxon>
        <taxon>Neoptera</taxon>
        <taxon>Paraneoptera</taxon>
        <taxon>Hemiptera</taxon>
        <taxon>Heteroptera</taxon>
        <taxon>Panheteroptera</taxon>
        <taxon>Cimicomorpha</taxon>
        <taxon>Miridae</taxon>
        <taxon>Mirini</taxon>
        <taxon>Lygus</taxon>
    </lineage>
</organism>
<dbReference type="InterPro" id="IPR029047">
    <property type="entry name" value="HSP70_peptide-bd_sf"/>
</dbReference>
<dbReference type="SUPFAM" id="SSF53067">
    <property type="entry name" value="Actin-like ATPase domain"/>
    <property type="match status" value="2"/>
</dbReference>
<feature type="compositionally biased region" description="Basic and acidic residues" evidence="9">
    <location>
        <begin position="588"/>
        <end position="635"/>
    </location>
</feature>
<dbReference type="GO" id="GO:0005788">
    <property type="term" value="C:endoplasmic reticulum lumen"/>
    <property type="evidence" value="ECO:0007669"/>
    <property type="project" value="UniProtKB-SubCell"/>
</dbReference>
<dbReference type="FunFam" id="3.90.640.10:FF:000012">
    <property type="entry name" value="Hypoxia up-regulated protein 1"/>
    <property type="match status" value="1"/>
</dbReference>
<feature type="compositionally biased region" description="Low complexity" evidence="9">
    <location>
        <begin position="906"/>
        <end position="920"/>
    </location>
</feature>
<dbReference type="GO" id="GO:0030968">
    <property type="term" value="P:endoplasmic reticulum unfolded protein response"/>
    <property type="evidence" value="ECO:0007669"/>
    <property type="project" value="TreeGrafter"/>
</dbReference>
<keyword evidence="6" id="KW-0067">ATP-binding</keyword>
<keyword evidence="5" id="KW-0256">Endoplasmic reticulum</keyword>
<comment type="subcellular location">
    <subcellularLocation>
        <location evidence="1">Endoplasmic reticulum lumen</location>
    </subcellularLocation>
</comment>
<feature type="signal peptide" evidence="10">
    <location>
        <begin position="1"/>
        <end position="31"/>
    </location>
</feature>
<feature type="compositionally biased region" description="Basic and acidic residues" evidence="9">
    <location>
        <begin position="921"/>
        <end position="940"/>
    </location>
</feature>
<comment type="similarity">
    <text evidence="2">Belongs to the heat shock protein 70 family.</text>
</comment>
<dbReference type="Gene3D" id="3.90.640.10">
    <property type="entry name" value="Actin, Chain A, domain 4"/>
    <property type="match status" value="1"/>
</dbReference>
<evidence type="ECO:0000256" key="9">
    <source>
        <dbReference type="SAM" id="MobiDB-lite"/>
    </source>
</evidence>
<dbReference type="CDD" id="cd10230">
    <property type="entry name" value="ASKHA_NBD_HSP70_HYOU1"/>
    <property type="match status" value="1"/>
</dbReference>
<dbReference type="AlphaFoldDB" id="A0A146LN42"/>
<dbReference type="Pfam" id="PF00012">
    <property type="entry name" value="HSP70"/>
    <property type="match status" value="1"/>
</dbReference>
<evidence type="ECO:0000256" key="1">
    <source>
        <dbReference type="ARBA" id="ARBA00004319"/>
    </source>
</evidence>
<dbReference type="InterPro" id="IPR029048">
    <property type="entry name" value="HSP70_C_sf"/>
</dbReference>
<keyword evidence="3 10" id="KW-0732">Signal</keyword>
<proteinExistence type="inferred from homology"/>
<evidence type="ECO:0000256" key="4">
    <source>
        <dbReference type="ARBA" id="ARBA00022741"/>
    </source>
</evidence>
<keyword evidence="4" id="KW-0547">Nucleotide-binding</keyword>
<dbReference type="GO" id="GO:0005524">
    <property type="term" value="F:ATP binding"/>
    <property type="evidence" value="ECO:0007669"/>
    <property type="project" value="UniProtKB-KW"/>
</dbReference>
<evidence type="ECO:0000256" key="3">
    <source>
        <dbReference type="ARBA" id="ARBA00022729"/>
    </source>
</evidence>
<dbReference type="PANTHER" id="PTHR45639:SF3">
    <property type="entry name" value="HYPOXIA UP-REGULATED PROTEIN 1"/>
    <property type="match status" value="1"/>
</dbReference>
<dbReference type="InterPro" id="IPR013126">
    <property type="entry name" value="Hsp_70_fam"/>
</dbReference>
<dbReference type="FunFam" id="3.30.30.30:FF:000004">
    <property type="entry name" value="hypoxia up-regulated protein 1"/>
    <property type="match status" value="1"/>
</dbReference>
<evidence type="ECO:0000256" key="10">
    <source>
        <dbReference type="SAM" id="SignalP"/>
    </source>
</evidence>
<evidence type="ECO:0000256" key="7">
    <source>
        <dbReference type="ARBA" id="ARBA00023186"/>
    </source>
</evidence>
<dbReference type="Gene3D" id="3.30.420.40">
    <property type="match status" value="2"/>
</dbReference>
<dbReference type="GO" id="GO:0034663">
    <property type="term" value="C:endoplasmic reticulum chaperone complex"/>
    <property type="evidence" value="ECO:0007669"/>
    <property type="project" value="TreeGrafter"/>
</dbReference>
<feature type="region of interest" description="Disordered" evidence="9">
    <location>
        <begin position="561"/>
        <end position="660"/>
    </location>
</feature>
<dbReference type="PANTHER" id="PTHR45639">
    <property type="entry name" value="HSC70CB, ISOFORM G-RELATED"/>
    <property type="match status" value="1"/>
</dbReference>
<sequence length="940" mass="104537">MDLLKRILMRRHVVSLLALTVVLSFCTPVHSVAVMSVDFGSEWMKVAIVSPGVPMEIALNKESKRKTPIAIAFRDGERTFGEDAMTVCVRFPKNCYLYLLDLLGKQVDNPVVQKYLERFPHYKIVPDPERGTVVFQHDDETQFSVEELVAMMISKAREMAVLSANQPINEVVITTPGFFNQAERKALIQAAELSGLKVLQLMNDYTAVALNYGIFRRKDFNETAQYIMLYDMGASSTSASIVSYQVVKTKEKGFLETNPQLSVLGVGYDRTLGGLEMQLRLRDYLAAKFNEMKKTKNDVTQNPRSMAKLFKEAGRLKNVLSANADHYAQVEGLIDEVDFKLQVTREEFEKLCTDLFDRVGGPVHQALKTAGLSMDVMSQVILVGAGTRVPAVQEKLSSIVGIDLSKNLNTDEAAVFGAVYKAADLSAGFKVKKFITKDTVLFPIQVTFEREVEGGTTRQTKRTLFGLMNSYPQKKILTFNKNLTDFDFNVGYGELDYLPRQEVGALGSLNITKVSLSGVAEALGKHQGPGVESKGIKAHFQMDDSGILNLVNVEHVVEKTIAGEEEPEESPLSKLGSTISKLFTGPEETLKETLEKPEEKEEGKEGEKKDETGSEGNKTRDGADKDDKKPKDNKPKIITLKEPIQSQEEPLAVQSMSEKHLEQAQAKIDRYNLNDELKRRHEGALNALESFVFEARAKLDLKEYKSAATQEEADAITKSCSEMSDWLDENGFGADAETLENKLKELKKLTGKVWERVKEHQERPDALAALNSVINGSLTFFNTIKNMTQHASADNAIFTEVEITSLEKVIKETEDWRAKAVTEQNEQPLNQSPKLTIKLIMEKMAILDREVKYLVNKAKIWKPKVPPPTTEEETKEKTINATQSNKTDIPSESELPEGLGDAPTVETSDAPSDASAAPASEEPKDATEGADEDSLKHTEL</sequence>
<feature type="chain" id="PRO_5007527263" description="Hypoxia up-regulated protein 1" evidence="10">
    <location>
        <begin position="32"/>
        <end position="940"/>
    </location>
</feature>
<dbReference type="GO" id="GO:0140662">
    <property type="term" value="F:ATP-dependent protein folding chaperone"/>
    <property type="evidence" value="ECO:0007669"/>
    <property type="project" value="InterPro"/>
</dbReference>
<dbReference type="PRINTS" id="PR00301">
    <property type="entry name" value="HEATSHOCK70"/>
</dbReference>